<organism evidence="1 2">
    <name type="scientific">Streptomyces musisoli</name>
    <dbReference type="NCBI Taxonomy" id="2802280"/>
    <lineage>
        <taxon>Bacteria</taxon>
        <taxon>Bacillati</taxon>
        <taxon>Actinomycetota</taxon>
        <taxon>Actinomycetes</taxon>
        <taxon>Kitasatosporales</taxon>
        <taxon>Streptomycetaceae</taxon>
        <taxon>Streptomyces</taxon>
    </lineage>
</organism>
<reference evidence="1 2" key="1">
    <citation type="submission" date="2021-01" db="EMBL/GenBank/DDBJ databases">
        <title>WGS of actinomycetes isolated from Thailand.</title>
        <authorList>
            <person name="Thawai C."/>
        </authorList>
    </citation>
    <scope>NUCLEOTIDE SEQUENCE [LARGE SCALE GENOMIC DNA]</scope>
    <source>
        <strain evidence="1 2">CH5-8</strain>
    </source>
</reference>
<accession>A0ABS1P2M1</accession>
<evidence type="ECO:0000313" key="2">
    <source>
        <dbReference type="Proteomes" id="UP000621386"/>
    </source>
</evidence>
<name>A0ABS1P2M1_9ACTN</name>
<comment type="caution">
    <text evidence="1">The sequence shown here is derived from an EMBL/GenBank/DDBJ whole genome shotgun (WGS) entry which is preliminary data.</text>
</comment>
<evidence type="ECO:0000313" key="1">
    <source>
        <dbReference type="EMBL" id="MBL1106621.1"/>
    </source>
</evidence>
<dbReference type="RefSeq" id="WP_201819373.1">
    <property type="nucleotide sequence ID" value="NZ_JAERRH010000006.1"/>
</dbReference>
<sequence>MTRTGRDLPRCEDLVRTLRRSRTMREVAPMECGIAWPVPIAVLQDGEPRVFARLPLFVLRPDPAGGADLFAPFATATLDWSTGRLVEYSDLRFKEPHRSRQEWAHPVGRFPHPAVEGLSHAGYRALRTRLFGTYDELFAAFSLGQQPDGAVTAEFRALLGRLLEPCLVPCYRRLAPKFLRQYLPGDHPPDEG</sequence>
<gene>
    <name evidence="1" type="ORF">JK361_18785</name>
</gene>
<dbReference type="EMBL" id="JAERRH010000006">
    <property type="protein sequence ID" value="MBL1106621.1"/>
    <property type="molecule type" value="Genomic_DNA"/>
</dbReference>
<keyword evidence="2" id="KW-1185">Reference proteome</keyword>
<protein>
    <submittedName>
        <fullName evidence="1">Uncharacterized protein</fullName>
    </submittedName>
</protein>
<dbReference type="Proteomes" id="UP000621386">
    <property type="component" value="Unassembled WGS sequence"/>
</dbReference>
<proteinExistence type="predicted"/>